<proteinExistence type="predicted"/>
<dbReference type="InterPro" id="IPR002145">
    <property type="entry name" value="CopG"/>
</dbReference>
<reference evidence="2 3" key="1">
    <citation type="journal article" date="2011" name="Int. J. Syst. Evol. Microbiol.">
        <title>Zhongshania antarctica gen. nov., sp. nov. and Zhongshania guokunii sp. nov., gammaproteobacteria respectively isolated from coastal attached (fast) ice and surface seawater of the Antarctic.</title>
        <authorList>
            <person name="Li H.J."/>
            <person name="Zhang X.Y."/>
            <person name="Chen C.X."/>
            <person name="Zhang Y.J."/>
            <person name="Gao Z.M."/>
            <person name="Yu Y."/>
            <person name="Chen X.L."/>
            <person name="Chen B."/>
            <person name="Zhang Y.Z."/>
        </authorList>
    </citation>
    <scope>NUCLEOTIDE SEQUENCE [LARGE SCALE GENOMIC DNA]</scope>
    <source>
        <strain evidence="2 3">15-R06ZXC-3</strain>
    </source>
</reference>
<dbReference type="EMBL" id="JBFRYC010000022">
    <property type="protein sequence ID" value="MEX1663633.1"/>
    <property type="molecule type" value="Genomic_DNA"/>
</dbReference>
<gene>
    <name evidence="2" type="ORF">AB4874_18770</name>
</gene>
<organism evidence="2 3">
    <name type="scientific">Thioclava arctica</name>
    <dbReference type="NCBI Taxonomy" id="3238301"/>
    <lineage>
        <taxon>Bacteria</taxon>
        <taxon>Pseudomonadati</taxon>
        <taxon>Pseudomonadota</taxon>
        <taxon>Alphaproteobacteria</taxon>
        <taxon>Rhodobacterales</taxon>
        <taxon>Paracoccaceae</taxon>
        <taxon>Thioclava</taxon>
    </lineage>
</organism>
<keyword evidence="3" id="KW-1185">Reference proteome</keyword>
<comment type="caution">
    <text evidence="2">The sequence shown here is derived from an EMBL/GenBank/DDBJ whole genome shotgun (WGS) entry which is preliminary data.</text>
</comment>
<sequence>MEKKSKKGRPRVDTEPVNLRLSREMIQALDERRKLEDDLPSRPEMIRRALAQWLEGTEG</sequence>
<dbReference type="Pfam" id="PF01402">
    <property type="entry name" value="RHH_1"/>
    <property type="match status" value="1"/>
</dbReference>
<accession>A0ABV3TPV1</accession>
<evidence type="ECO:0000313" key="2">
    <source>
        <dbReference type="EMBL" id="MEX1663633.1"/>
    </source>
</evidence>
<feature type="domain" description="Ribbon-helix-helix protein CopG" evidence="1">
    <location>
        <begin position="17"/>
        <end position="55"/>
    </location>
</feature>
<evidence type="ECO:0000259" key="1">
    <source>
        <dbReference type="Pfam" id="PF01402"/>
    </source>
</evidence>
<dbReference type="Proteomes" id="UP001557465">
    <property type="component" value="Unassembled WGS sequence"/>
</dbReference>
<protein>
    <submittedName>
        <fullName evidence="2">Ribbon-helix-helix domain-containing protein</fullName>
    </submittedName>
</protein>
<dbReference type="RefSeq" id="WP_081847184.1">
    <property type="nucleotide sequence ID" value="NZ_JBFRYC010000022.1"/>
</dbReference>
<evidence type="ECO:0000313" key="3">
    <source>
        <dbReference type="Proteomes" id="UP001557465"/>
    </source>
</evidence>
<name>A0ABV3TPV1_9RHOB</name>